<evidence type="ECO:0000256" key="1">
    <source>
        <dbReference type="SAM" id="MobiDB-lite"/>
    </source>
</evidence>
<keyword evidence="2" id="KW-1133">Transmembrane helix</keyword>
<reference evidence="3 4" key="1">
    <citation type="submission" date="2019-12" db="EMBL/GenBank/DDBJ databases">
        <authorList>
            <person name="Li M."/>
        </authorList>
    </citation>
    <scope>NUCLEOTIDE SEQUENCE [LARGE SCALE GENOMIC DNA]</scope>
    <source>
        <strain evidence="3 4">GBMRC 2046</strain>
    </source>
</reference>
<comment type="caution">
    <text evidence="3">The sequence shown here is derived from an EMBL/GenBank/DDBJ whole genome shotgun (WGS) entry which is preliminary data.</text>
</comment>
<accession>A0A7X3S8B0</accession>
<protein>
    <submittedName>
        <fullName evidence="3">Uncharacterized protein</fullName>
    </submittedName>
</protein>
<feature type="region of interest" description="Disordered" evidence="1">
    <location>
        <begin position="56"/>
        <end position="86"/>
    </location>
</feature>
<sequence>MRSDETSDETANPAKIAKAVNRVRLTAVAAALVAAVAGTASIGWWFLREDGAVEPQTSALEEDRAPQAADPLGGLPEDTRSRLTDPVPDRPDLFKLVYGGHPRDLCSAFNRVGVPMSAWTPDPLKEGGWQCSSDLIAVGEENGEAKQSTIFVNLRGGAEDRLDFLRIKMNGDNPDTLGEIKAATRDVLDQVAGRYGWEWPQSLYDAISRAGSAEMSIRGAEIKVRRERSDLVNDGTDVVRLNVVIDFPDGAGSARGDDFSPFEWEKGGEWEKCGRETPKE</sequence>
<dbReference type="Proteomes" id="UP000433101">
    <property type="component" value="Unassembled WGS sequence"/>
</dbReference>
<dbReference type="InterPro" id="IPR046071">
    <property type="entry name" value="DUF6030"/>
</dbReference>
<feature type="compositionally biased region" description="Basic and acidic residues" evidence="1">
    <location>
        <begin position="77"/>
        <end position="86"/>
    </location>
</feature>
<gene>
    <name evidence="3" type="ORF">GR183_12000</name>
</gene>
<keyword evidence="2" id="KW-0812">Transmembrane</keyword>
<feature type="transmembrane region" description="Helical" evidence="2">
    <location>
        <begin position="25"/>
        <end position="47"/>
    </location>
</feature>
<dbReference type="Pfam" id="PF19495">
    <property type="entry name" value="DUF6030"/>
    <property type="match status" value="1"/>
</dbReference>
<proteinExistence type="predicted"/>
<evidence type="ECO:0000313" key="4">
    <source>
        <dbReference type="Proteomes" id="UP000433101"/>
    </source>
</evidence>
<keyword evidence="2" id="KW-0472">Membrane</keyword>
<dbReference type="EMBL" id="WUMV01000004">
    <property type="protein sequence ID" value="MXN65627.1"/>
    <property type="molecule type" value="Genomic_DNA"/>
</dbReference>
<dbReference type="AlphaFoldDB" id="A0A7X3S8B0"/>
<evidence type="ECO:0000313" key="3">
    <source>
        <dbReference type="EMBL" id="MXN65627.1"/>
    </source>
</evidence>
<dbReference type="RefSeq" id="WP_160775884.1">
    <property type="nucleotide sequence ID" value="NZ_WUMV01000004.1"/>
</dbReference>
<name>A0A7X3S8B0_9HYPH</name>
<evidence type="ECO:0000256" key="2">
    <source>
        <dbReference type="SAM" id="Phobius"/>
    </source>
</evidence>
<keyword evidence="4" id="KW-1185">Reference proteome</keyword>
<organism evidence="3 4">
    <name type="scientific">Stappia sediminis</name>
    <dbReference type="NCBI Taxonomy" id="2692190"/>
    <lineage>
        <taxon>Bacteria</taxon>
        <taxon>Pseudomonadati</taxon>
        <taxon>Pseudomonadota</taxon>
        <taxon>Alphaproteobacteria</taxon>
        <taxon>Hyphomicrobiales</taxon>
        <taxon>Stappiaceae</taxon>
        <taxon>Stappia</taxon>
    </lineage>
</organism>